<name>A0AAD2K727_9AGAR</name>
<reference evidence="1" key="1">
    <citation type="submission" date="2023-11" db="EMBL/GenBank/DDBJ databases">
        <authorList>
            <person name="De Vega J J."/>
            <person name="De Vega J J."/>
        </authorList>
    </citation>
    <scope>NUCLEOTIDE SEQUENCE</scope>
</reference>
<feature type="non-terminal residue" evidence="1">
    <location>
        <position position="90"/>
    </location>
</feature>
<sequence>KRRSAPRCAISTDFHLLPYTRLLVHRSAVARTGLLVSCIPISECAVSCIVSPAGSPTYTRCLGRSSSPGPTRFLDGASSILGSASASIDP</sequence>
<protein>
    <submittedName>
        <fullName evidence="1">Uncharacterized protein</fullName>
    </submittedName>
</protein>
<keyword evidence="2" id="KW-1185">Reference proteome</keyword>
<dbReference type="Proteomes" id="UP001295794">
    <property type="component" value="Unassembled WGS sequence"/>
</dbReference>
<feature type="non-terminal residue" evidence="1">
    <location>
        <position position="1"/>
    </location>
</feature>
<evidence type="ECO:0000313" key="1">
    <source>
        <dbReference type="EMBL" id="CAK5282777.1"/>
    </source>
</evidence>
<comment type="caution">
    <text evidence="1">The sequence shown here is derived from an EMBL/GenBank/DDBJ whole genome shotgun (WGS) entry which is preliminary data.</text>
</comment>
<dbReference type="EMBL" id="CAVNYO010000462">
    <property type="protein sequence ID" value="CAK5282777.1"/>
    <property type="molecule type" value="Genomic_DNA"/>
</dbReference>
<organism evidence="1 2">
    <name type="scientific">Mycena citricolor</name>
    <dbReference type="NCBI Taxonomy" id="2018698"/>
    <lineage>
        <taxon>Eukaryota</taxon>
        <taxon>Fungi</taxon>
        <taxon>Dikarya</taxon>
        <taxon>Basidiomycota</taxon>
        <taxon>Agaricomycotina</taxon>
        <taxon>Agaricomycetes</taxon>
        <taxon>Agaricomycetidae</taxon>
        <taxon>Agaricales</taxon>
        <taxon>Marasmiineae</taxon>
        <taxon>Mycenaceae</taxon>
        <taxon>Mycena</taxon>
    </lineage>
</organism>
<dbReference type="AlphaFoldDB" id="A0AAD2K727"/>
<gene>
    <name evidence="1" type="ORF">MYCIT1_LOCUS34810</name>
</gene>
<evidence type="ECO:0000313" key="2">
    <source>
        <dbReference type="Proteomes" id="UP001295794"/>
    </source>
</evidence>
<accession>A0AAD2K727</accession>
<proteinExistence type="predicted"/>